<dbReference type="AlphaFoldDB" id="A0A8X6REL2"/>
<proteinExistence type="predicted"/>
<dbReference type="EMBL" id="BMAU01021175">
    <property type="protein sequence ID" value="GFX93806.1"/>
    <property type="molecule type" value="Genomic_DNA"/>
</dbReference>
<reference evidence="1" key="1">
    <citation type="submission" date="2020-08" db="EMBL/GenBank/DDBJ databases">
        <title>Multicomponent nature underlies the extraordinary mechanical properties of spider dragline silk.</title>
        <authorList>
            <person name="Kono N."/>
            <person name="Nakamura H."/>
            <person name="Mori M."/>
            <person name="Yoshida Y."/>
            <person name="Ohtoshi R."/>
            <person name="Malay A.D."/>
            <person name="Moran D.A.P."/>
            <person name="Tomita M."/>
            <person name="Numata K."/>
            <person name="Arakawa K."/>
        </authorList>
    </citation>
    <scope>NUCLEOTIDE SEQUENCE</scope>
</reference>
<evidence type="ECO:0000313" key="2">
    <source>
        <dbReference type="Proteomes" id="UP000887159"/>
    </source>
</evidence>
<keyword evidence="2" id="KW-1185">Reference proteome</keyword>
<dbReference type="Proteomes" id="UP000887159">
    <property type="component" value="Unassembled WGS sequence"/>
</dbReference>
<comment type="caution">
    <text evidence="1">The sequence shown here is derived from an EMBL/GenBank/DDBJ whole genome shotgun (WGS) entry which is preliminary data.</text>
</comment>
<name>A0A8X6REL2_TRICX</name>
<sequence length="73" mass="8162">MLGRTTTECLLRQGSSGHDRYLSRVPNDCSYHHTGCTAPETIECKQAICPLCGTRPNHAHYDAVHRAGIRLKR</sequence>
<gene>
    <name evidence="1" type="ORF">TNCV_1589821</name>
</gene>
<accession>A0A8X6REL2</accession>
<protein>
    <submittedName>
        <fullName evidence="1">Uncharacterized protein</fullName>
    </submittedName>
</protein>
<evidence type="ECO:0000313" key="1">
    <source>
        <dbReference type="EMBL" id="GFX93806.1"/>
    </source>
</evidence>
<organism evidence="1 2">
    <name type="scientific">Trichonephila clavipes</name>
    <name type="common">Golden silk orbweaver</name>
    <name type="synonym">Nephila clavipes</name>
    <dbReference type="NCBI Taxonomy" id="2585209"/>
    <lineage>
        <taxon>Eukaryota</taxon>
        <taxon>Metazoa</taxon>
        <taxon>Ecdysozoa</taxon>
        <taxon>Arthropoda</taxon>
        <taxon>Chelicerata</taxon>
        <taxon>Arachnida</taxon>
        <taxon>Araneae</taxon>
        <taxon>Araneomorphae</taxon>
        <taxon>Entelegynae</taxon>
        <taxon>Araneoidea</taxon>
        <taxon>Nephilidae</taxon>
        <taxon>Trichonephila</taxon>
    </lineage>
</organism>